<feature type="transmembrane region" description="Helical" evidence="7">
    <location>
        <begin position="350"/>
        <end position="378"/>
    </location>
</feature>
<name>A0A8X8IEG6_9BACT</name>
<evidence type="ECO:0000256" key="2">
    <source>
        <dbReference type="ARBA" id="ARBA00022475"/>
    </source>
</evidence>
<feature type="region of interest" description="Disordered" evidence="6">
    <location>
        <begin position="78"/>
        <end position="113"/>
    </location>
</feature>
<comment type="caution">
    <text evidence="11">The sequence shown here is derived from an EMBL/GenBank/DDBJ whole genome shotgun (WGS) entry which is preliminary data.</text>
</comment>
<dbReference type="PANTHER" id="PTHR33885">
    <property type="entry name" value="PHAGE SHOCK PROTEIN C"/>
    <property type="match status" value="1"/>
</dbReference>
<feature type="transmembrane region" description="Helical" evidence="7">
    <location>
        <begin position="195"/>
        <end position="213"/>
    </location>
</feature>
<dbReference type="InterPro" id="IPR054319">
    <property type="entry name" value="PspC-rel_ToastRack"/>
</dbReference>
<feature type="domain" description="Phage shock protein PspC N-terminal" evidence="8">
    <location>
        <begin position="185"/>
        <end position="268"/>
    </location>
</feature>
<feature type="compositionally biased region" description="Basic and acidic residues" evidence="6">
    <location>
        <begin position="638"/>
        <end position="647"/>
    </location>
</feature>
<evidence type="ECO:0000313" key="11">
    <source>
        <dbReference type="EMBL" id="SDW60525.1"/>
    </source>
</evidence>
<dbReference type="Pfam" id="PF04024">
    <property type="entry name" value="PspC"/>
    <property type="match status" value="2"/>
</dbReference>
<feature type="region of interest" description="Disordered" evidence="6">
    <location>
        <begin position="697"/>
        <end position="720"/>
    </location>
</feature>
<keyword evidence="5 7" id="KW-0472">Membrane</keyword>
<reference evidence="11 12" key="1">
    <citation type="submission" date="2016-10" db="EMBL/GenBank/DDBJ databases">
        <authorList>
            <person name="Varghese N."/>
            <person name="Submissions S."/>
        </authorList>
    </citation>
    <scope>NUCLEOTIDE SEQUENCE [LARGE SCALE GENOMIC DNA]</scope>
    <source>
        <strain evidence="11 12">DSM 25353</strain>
    </source>
</reference>
<feature type="transmembrane region" description="Helical" evidence="7">
    <location>
        <begin position="398"/>
        <end position="420"/>
    </location>
</feature>
<feature type="domain" description="PspC-related transmembrane region" evidence="9">
    <location>
        <begin position="320"/>
        <end position="459"/>
    </location>
</feature>
<dbReference type="EMBL" id="FNNO01000004">
    <property type="protein sequence ID" value="SDW60525.1"/>
    <property type="molecule type" value="Genomic_DNA"/>
</dbReference>
<dbReference type="GO" id="GO:0005886">
    <property type="term" value="C:plasma membrane"/>
    <property type="evidence" value="ECO:0007669"/>
    <property type="project" value="UniProtKB-SubCell"/>
</dbReference>
<keyword evidence="4 7" id="KW-1133">Transmembrane helix</keyword>
<evidence type="ECO:0000256" key="4">
    <source>
        <dbReference type="ARBA" id="ARBA00022989"/>
    </source>
</evidence>
<sequence>MKKVININFQGRVIPIEESAYDMLKQYVESLRKFFANEEGRDEIINDIEGRIAELFGDSLKKGSTCITDEDVDGIIKSMGRPEDFEGDESKVQTQLGEESKQQQQSRTFYEGAGDAPRGRLYRDESDKMLGGVCSGLANYLRVDPTIVRLVFALITFGAGTGILLYILLWIILPSKRLENATSTKRLYRNPDEKVIAGVASGLAAYFDIAVWVPRLIFVLPLVVGIFTSIFRHVFWFDYNPFPGIVFGSFGGTLFITYAILWAVIPEAKSASDKLEMRGEKVDLNTIKNTIQEDLEGFKSRAEKWGGEVKERAQQFGQEFGQTISQKGQQFSSEAAKIGRRGGSRLGNAIAIIFKAFFLFLAGILAFALLVTLLAFLVAGIGVFPLKDFFLEGVTQNFLAWSTLLLFLGVPVVAFIIWIVRRIMGVKSGNKFLGFTFAGLWFIGLFCGIMLAVSIARNFDASARDKQEYSIVQPGTGKLIINVPDSKVKVIGGWLGKIDGVMSVSDDSLFLNNVRLRILKSKDSVYHISATKYSSGKDAGSAMENVRGINYGINQEDSTIWLDRGFSLHTGTKFRNQRVEVTVQVPVGKRIMIDRRVANRLSWFHVNDGDWGDDWNDYQNWDSNVEYIMRAGGLERVHKEEDARDNNNNDDDENNAVEQYKKSKEELKKEYDKKQKEAEELKKELDKPVDTTRYHYQKATTYEEAPQPNAVMPAVHAEKKEEKMDITFDNARLMMMQMVL</sequence>
<feature type="compositionally biased region" description="Basic and acidic residues" evidence="6">
    <location>
        <begin position="80"/>
        <end position="91"/>
    </location>
</feature>
<feature type="compositionally biased region" description="Basic and acidic residues" evidence="6">
    <location>
        <begin position="659"/>
        <end position="669"/>
    </location>
</feature>
<feature type="compositionally biased region" description="Polar residues" evidence="6">
    <location>
        <begin position="92"/>
        <end position="108"/>
    </location>
</feature>
<evidence type="ECO:0000256" key="5">
    <source>
        <dbReference type="ARBA" id="ARBA00023136"/>
    </source>
</evidence>
<keyword evidence="2" id="KW-1003">Cell membrane</keyword>
<gene>
    <name evidence="11" type="ORF">SAMN05444410_10480</name>
</gene>
<dbReference type="InterPro" id="IPR052027">
    <property type="entry name" value="PspC"/>
</dbReference>
<organism evidence="11 12">
    <name type="scientific">Hydrobacter penzbergensis</name>
    <dbReference type="NCBI Taxonomy" id="1235997"/>
    <lineage>
        <taxon>Bacteria</taxon>
        <taxon>Pseudomonadati</taxon>
        <taxon>Bacteroidota</taxon>
        <taxon>Chitinophagia</taxon>
        <taxon>Chitinophagales</taxon>
        <taxon>Chitinophagaceae</taxon>
        <taxon>Hydrobacter</taxon>
    </lineage>
</organism>
<dbReference type="RefSeq" id="WP_092723060.1">
    <property type="nucleotide sequence ID" value="NZ_FNNO01000004.1"/>
</dbReference>
<dbReference type="Pfam" id="PF22571">
    <property type="entry name" value="LiaI-LiaF-TM_PspC"/>
    <property type="match status" value="1"/>
</dbReference>
<evidence type="ECO:0000256" key="1">
    <source>
        <dbReference type="ARBA" id="ARBA00004162"/>
    </source>
</evidence>
<evidence type="ECO:0000256" key="6">
    <source>
        <dbReference type="SAM" id="MobiDB-lite"/>
    </source>
</evidence>
<keyword evidence="3 7" id="KW-0812">Transmembrane</keyword>
<protein>
    <submittedName>
        <fullName evidence="11">Phage shock protein C (PspC) family protein</fullName>
    </submittedName>
</protein>
<keyword evidence="12" id="KW-1185">Reference proteome</keyword>
<evidence type="ECO:0000313" key="12">
    <source>
        <dbReference type="Proteomes" id="UP000198711"/>
    </source>
</evidence>
<feature type="transmembrane region" description="Helical" evidence="7">
    <location>
        <begin position="150"/>
        <end position="173"/>
    </location>
</feature>
<feature type="transmembrane region" description="Helical" evidence="7">
    <location>
        <begin position="218"/>
        <end position="236"/>
    </location>
</feature>
<accession>A0A8X8IEG6</accession>
<evidence type="ECO:0000256" key="3">
    <source>
        <dbReference type="ARBA" id="ARBA00022692"/>
    </source>
</evidence>
<evidence type="ECO:0000259" key="8">
    <source>
        <dbReference type="Pfam" id="PF04024"/>
    </source>
</evidence>
<proteinExistence type="predicted"/>
<comment type="subcellular location">
    <subcellularLocation>
        <location evidence="1">Cell membrane</location>
        <topology evidence="1">Single-pass membrane protein</topology>
    </subcellularLocation>
</comment>
<dbReference type="Proteomes" id="UP000198711">
    <property type="component" value="Unassembled WGS sequence"/>
</dbReference>
<dbReference type="PANTHER" id="PTHR33885:SF3">
    <property type="entry name" value="PHAGE SHOCK PROTEIN C"/>
    <property type="match status" value="1"/>
</dbReference>
<evidence type="ECO:0000259" key="10">
    <source>
        <dbReference type="Pfam" id="PF22744"/>
    </source>
</evidence>
<dbReference type="InterPro" id="IPR054321">
    <property type="entry name" value="PspC-rel_TM"/>
</dbReference>
<feature type="domain" description="Phage shock protein PspC N-terminal" evidence="8">
    <location>
        <begin position="120"/>
        <end position="175"/>
    </location>
</feature>
<dbReference type="InterPro" id="IPR007168">
    <property type="entry name" value="Phageshock_PspC_N"/>
</dbReference>
<feature type="transmembrane region" description="Helical" evidence="7">
    <location>
        <begin position="242"/>
        <end position="265"/>
    </location>
</feature>
<dbReference type="AlphaFoldDB" id="A0A8X8IEG6"/>
<feature type="region of interest" description="Disordered" evidence="6">
    <location>
        <begin position="638"/>
        <end position="669"/>
    </location>
</feature>
<dbReference type="Pfam" id="PF22744">
    <property type="entry name" value="Toast-rack_PspC-Cterm"/>
    <property type="match status" value="1"/>
</dbReference>
<feature type="transmembrane region" description="Helical" evidence="7">
    <location>
        <begin position="432"/>
        <end position="456"/>
    </location>
</feature>
<feature type="domain" description="PspC-related ToastRack" evidence="10">
    <location>
        <begin position="508"/>
        <end position="618"/>
    </location>
</feature>
<evidence type="ECO:0000259" key="9">
    <source>
        <dbReference type="Pfam" id="PF22571"/>
    </source>
</evidence>
<evidence type="ECO:0000256" key="7">
    <source>
        <dbReference type="SAM" id="Phobius"/>
    </source>
</evidence>